<keyword evidence="3" id="KW-1185">Reference proteome</keyword>
<evidence type="ECO:0008006" key="4">
    <source>
        <dbReference type="Google" id="ProtNLM"/>
    </source>
</evidence>
<gene>
    <name evidence="2" type="ORF">D5S19_00565</name>
</gene>
<dbReference type="EMBL" id="QZFV01000010">
    <property type="protein sequence ID" value="RJQ92301.1"/>
    <property type="molecule type" value="Genomic_DNA"/>
</dbReference>
<evidence type="ECO:0000256" key="1">
    <source>
        <dbReference type="SAM" id="MobiDB-lite"/>
    </source>
</evidence>
<sequence>MGIDHRHWRPMITIATATALAVSGCANSTGSGTTPTSPATSVSGTAGPAQPQCADVVAKGQALATTVLQFVNGSATPSDVQSAVQNFSTALDSAHAALAPAVGTHVDNAQTDVRKLVDALQAQPVDVAGVRAAANALAVDLRGIATVCSTTSPTAPPTS</sequence>
<comment type="caution">
    <text evidence="2">The sequence shown here is derived from an EMBL/GenBank/DDBJ whole genome shotgun (WGS) entry which is preliminary data.</text>
</comment>
<organism evidence="2 3">
    <name type="scientific">Amycolatopsis panacis</name>
    <dbReference type="NCBI Taxonomy" id="2340917"/>
    <lineage>
        <taxon>Bacteria</taxon>
        <taxon>Bacillati</taxon>
        <taxon>Actinomycetota</taxon>
        <taxon>Actinomycetes</taxon>
        <taxon>Pseudonocardiales</taxon>
        <taxon>Pseudonocardiaceae</taxon>
        <taxon>Amycolatopsis</taxon>
    </lineage>
</organism>
<dbReference type="Proteomes" id="UP000285112">
    <property type="component" value="Unassembled WGS sequence"/>
</dbReference>
<protein>
    <recommendedName>
        <fullName evidence="4">Lipoprotein</fullName>
    </recommendedName>
</protein>
<accession>A0A419IBS7</accession>
<proteinExistence type="predicted"/>
<dbReference type="AlphaFoldDB" id="A0A419IBS7"/>
<evidence type="ECO:0000313" key="2">
    <source>
        <dbReference type="EMBL" id="RJQ92301.1"/>
    </source>
</evidence>
<feature type="compositionally biased region" description="Low complexity" evidence="1">
    <location>
        <begin position="28"/>
        <end position="47"/>
    </location>
</feature>
<reference evidence="2 3" key="1">
    <citation type="submission" date="2018-09" db="EMBL/GenBank/DDBJ databases">
        <title>YIM PH 21725 draft genome.</title>
        <authorList>
            <person name="Miao C."/>
        </authorList>
    </citation>
    <scope>NUCLEOTIDE SEQUENCE [LARGE SCALE GENOMIC DNA]</scope>
    <source>
        <strain evidence="3">YIM PH21725</strain>
    </source>
</reference>
<evidence type="ECO:0000313" key="3">
    <source>
        <dbReference type="Proteomes" id="UP000285112"/>
    </source>
</evidence>
<name>A0A419IBS7_9PSEU</name>
<feature type="region of interest" description="Disordered" evidence="1">
    <location>
        <begin position="26"/>
        <end position="49"/>
    </location>
</feature>
<dbReference type="PROSITE" id="PS51257">
    <property type="entry name" value="PROKAR_LIPOPROTEIN"/>
    <property type="match status" value="1"/>
</dbReference>